<dbReference type="InterPro" id="IPR005262">
    <property type="entry name" value="MJ1255-like"/>
</dbReference>
<reference evidence="1" key="1">
    <citation type="submission" date="2023-07" db="EMBL/GenBank/DDBJ databases">
        <title>Genome content predicts the carbon catabolic preferences of heterotrophic bacteria.</title>
        <authorList>
            <person name="Gralka M."/>
        </authorList>
    </citation>
    <scope>NUCLEOTIDE SEQUENCE</scope>
    <source>
        <strain evidence="1">I2M16</strain>
    </source>
</reference>
<organism evidence="1 2">
    <name type="scientific">Neptunomonas phycophila</name>
    <dbReference type="NCBI Taxonomy" id="1572645"/>
    <lineage>
        <taxon>Bacteria</taxon>
        <taxon>Pseudomonadati</taxon>
        <taxon>Pseudomonadota</taxon>
        <taxon>Gammaproteobacteria</taxon>
        <taxon>Oceanospirillales</taxon>
        <taxon>Oceanospirillaceae</taxon>
        <taxon>Neptunomonas</taxon>
    </lineage>
</organism>
<comment type="caution">
    <text evidence="1">The sequence shown here is derived from an EMBL/GenBank/DDBJ whole genome shotgun (WGS) entry which is preliminary data.</text>
</comment>
<protein>
    <submittedName>
        <fullName evidence="1">Glycosyltransferase family protein</fullName>
    </submittedName>
</protein>
<dbReference type="RefSeq" id="WP_303552319.1">
    <property type="nucleotide sequence ID" value="NZ_JAUOPG010000015.1"/>
</dbReference>
<evidence type="ECO:0000313" key="2">
    <source>
        <dbReference type="Proteomes" id="UP001169862"/>
    </source>
</evidence>
<dbReference type="NCBIfam" id="TIGR00661">
    <property type="entry name" value="MJ1255"/>
    <property type="match status" value="1"/>
</dbReference>
<name>A0AAW7XQH7_9GAMM</name>
<dbReference type="Proteomes" id="UP001169862">
    <property type="component" value="Unassembled WGS sequence"/>
</dbReference>
<sequence length="345" mass="38811">MKVLYGVQATGNGHITRARVMAPALKQAGVDVDYLFSGRPADELFDMELFGDYQTRRGLTFYMGEGAKVKSWDTLTRNSLSTLIRDMKSLDVQSYDLILSDFEPVTAWAAKLRGKKSIGIAHQYAFMHKLPDGWRSLMLRLGVQIFAPVTIPVGVHWDHFNRTIVPPLISPPQYSRTIDEGLVLVYLPFETDETLIDWFASFTDYRFHVYSKRSFAHSINNVHFKPLSRAGFEQDLAACSGVFSNCGFGLASETMQYGKKFLTKPMQGQSEQRSNAILLDRLQLATVMDDFQPRDFQHWLEKPQPEPQLFQDVAGGLAKWIAGDCSEPASDVVRSIWGLSTGVPA</sequence>
<dbReference type="SUPFAM" id="SSF53756">
    <property type="entry name" value="UDP-Glycosyltransferase/glycogen phosphorylase"/>
    <property type="match status" value="1"/>
</dbReference>
<accession>A0AAW7XQH7</accession>
<gene>
    <name evidence="1" type="ORF">Q4490_17135</name>
</gene>
<evidence type="ECO:0000313" key="1">
    <source>
        <dbReference type="EMBL" id="MDO6455289.1"/>
    </source>
</evidence>
<dbReference type="EMBL" id="JAUOPG010000015">
    <property type="protein sequence ID" value="MDO6455289.1"/>
    <property type="molecule type" value="Genomic_DNA"/>
</dbReference>
<dbReference type="AlphaFoldDB" id="A0AAW7XQH7"/>
<dbReference type="Pfam" id="PF13528">
    <property type="entry name" value="Glyco_trans_1_3"/>
    <property type="match status" value="2"/>
</dbReference>
<dbReference type="Gene3D" id="3.40.50.2000">
    <property type="entry name" value="Glycogen Phosphorylase B"/>
    <property type="match status" value="1"/>
</dbReference>
<proteinExistence type="predicted"/>